<feature type="domain" description="Glycosyl transferase family 1" evidence="1">
    <location>
        <begin position="170"/>
        <end position="341"/>
    </location>
</feature>
<dbReference type="PANTHER" id="PTHR45947:SF3">
    <property type="entry name" value="SULFOQUINOVOSYL TRANSFERASE SQD2"/>
    <property type="match status" value="1"/>
</dbReference>
<dbReference type="InterPro" id="IPR028098">
    <property type="entry name" value="Glyco_trans_4-like_N"/>
</dbReference>
<dbReference type="EMBL" id="VTEG01000008">
    <property type="protein sequence ID" value="TYR98939.1"/>
    <property type="molecule type" value="Genomic_DNA"/>
</dbReference>
<dbReference type="Gene3D" id="3.40.50.2000">
    <property type="entry name" value="Glycogen Phosphorylase B"/>
    <property type="match status" value="2"/>
</dbReference>
<protein>
    <submittedName>
        <fullName evidence="3">Glycosyltransferase family 4 protein</fullName>
    </submittedName>
</protein>
<keyword evidence="3" id="KW-0808">Transferase</keyword>
<dbReference type="Pfam" id="PF13439">
    <property type="entry name" value="Glyco_transf_4"/>
    <property type="match status" value="1"/>
</dbReference>
<dbReference type="Proteomes" id="UP000325182">
    <property type="component" value="Unassembled WGS sequence"/>
</dbReference>
<organism evidence="3 4">
    <name type="scientific">Rossellomorea vietnamensis</name>
    <dbReference type="NCBI Taxonomy" id="218284"/>
    <lineage>
        <taxon>Bacteria</taxon>
        <taxon>Bacillati</taxon>
        <taxon>Bacillota</taxon>
        <taxon>Bacilli</taxon>
        <taxon>Bacillales</taxon>
        <taxon>Bacillaceae</taxon>
        <taxon>Rossellomorea</taxon>
    </lineage>
</organism>
<dbReference type="RefSeq" id="WP_148954173.1">
    <property type="nucleotide sequence ID" value="NZ_VTEG01000008.1"/>
</dbReference>
<evidence type="ECO:0000313" key="3">
    <source>
        <dbReference type="EMBL" id="TYR98939.1"/>
    </source>
</evidence>
<accession>A0A5D4MAH8</accession>
<gene>
    <name evidence="3" type="ORF">FZC84_13020</name>
</gene>
<dbReference type="InterPro" id="IPR001296">
    <property type="entry name" value="Glyco_trans_1"/>
</dbReference>
<comment type="caution">
    <text evidence="3">The sequence shown here is derived from an EMBL/GenBank/DDBJ whole genome shotgun (WGS) entry which is preliminary data.</text>
</comment>
<reference evidence="3 4" key="1">
    <citation type="submission" date="2019-08" db="EMBL/GenBank/DDBJ databases">
        <title>Bacillus genomes from the desert of Cuatro Cienegas, Coahuila.</title>
        <authorList>
            <person name="Olmedo-Alvarez G."/>
        </authorList>
    </citation>
    <scope>NUCLEOTIDE SEQUENCE [LARGE SCALE GENOMIC DNA]</scope>
    <source>
        <strain evidence="3 4">CH128b_4D</strain>
    </source>
</reference>
<evidence type="ECO:0000313" key="4">
    <source>
        <dbReference type="Proteomes" id="UP000325182"/>
    </source>
</evidence>
<dbReference type="Pfam" id="PF00534">
    <property type="entry name" value="Glycos_transf_1"/>
    <property type="match status" value="1"/>
</dbReference>
<dbReference type="AlphaFoldDB" id="A0A5D4MAH8"/>
<dbReference type="InterPro" id="IPR050194">
    <property type="entry name" value="Glycosyltransferase_grp1"/>
</dbReference>
<dbReference type="GO" id="GO:0016757">
    <property type="term" value="F:glycosyltransferase activity"/>
    <property type="evidence" value="ECO:0007669"/>
    <property type="project" value="InterPro"/>
</dbReference>
<dbReference type="SUPFAM" id="SSF53756">
    <property type="entry name" value="UDP-Glycosyltransferase/glycogen phosphorylase"/>
    <property type="match status" value="1"/>
</dbReference>
<proteinExistence type="predicted"/>
<evidence type="ECO:0000259" key="2">
    <source>
        <dbReference type="Pfam" id="PF13439"/>
    </source>
</evidence>
<feature type="domain" description="Glycosyltransferase subfamily 4-like N-terminal" evidence="2">
    <location>
        <begin position="33"/>
        <end position="157"/>
    </location>
</feature>
<sequence length="362" mass="40350">MKIHLIANMYPSEDAPSYGVFVQNTEKILQSADITVDRTVLTKKKSKFQKLFGYAAYSLKIILKGLVNNYDYTYVHYAAHNSIPLLVLKALKKNVKIVTNVHGSDVVPEVPSQEKFQKYVKALLGKSYKIITPSNYYKGLVKEKYGVSTPIEVFPSGGVNKNLFFVKDTKEELFSQYKLDKQYQYAGFVSRMDVGKGWDVLLDAIADLKKDQSLDKVKFVIVGDGKQRPDFEAKVSDLGLEDDIVRFSLLPQKSLADIYNCLEIFCFPTTRKGESLGLVGLEAMACGAPVVGSAIGGLLDYVEDGQNGFLFQPGDSQGLADGIKAFFHLSSEEKEAMKRNALAKADEYEVENIKPLLINVFK</sequence>
<dbReference type="CDD" id="cd03801">
    <property type="entry name" value="GT4_PimA-like"/>
    <property type="match status" value="1"/>
</dbReference>
<dbReference type="PANTHER" id="PTHR45947">
    <property type="entry name" value="SULFOQUINOVOSYL TRANSFERASE SQD2"/>
    <property type="match status" value="1"/>
</dbReference>
<evidence type="ECO:0000259" key="1">
    <source>
        <dbReference type="Pfam" id="PF00534"/>
    </source>
</evidence>
<name>A0A5D4MAH8_9BACI</name>